<gene>
    <name evidence="2" type="ORF">ACHHYP_08465</name>
</gene>
<evidence type="ECO:0000313" key="2">
    <source>
        <dbReference type="EMBL" id="OQR87577.1"/>
    </source>
</evidence>
<organism evidence="2 3">
    <name type="scientific">Achlya hypogyna</name>
    <name type="common">Oomycete</name>
    <name type="synonym">Protoachlya hypogyna</name>
    <dbReference type="NCBI Taxonomy" id="1202772"/>
    <lineage>
        <taxon>Eukaryota</taxon>
        <taxon>Sar</taxon>
        <taxon>Stramenopiles</taxon>
        <taxon>Oomycota</taxon>
        <taxon>Saprolegniomycetes</taxon>
        <taxon>Saprolegniales</taxon>
        <taxon>Achlyaceae</taxon>
        <taxon>Achlya</taxon>
    </lineage>
</organism>
<evidence type="ECO:0000313" key="3">
    <source>
        <dbReference type="Proteomes" id="UP000243579"/>
    </source>
</evidence>
<accession>A0A1V9YPL2</accession>
<keyword evidence="1" id="KW-0472">Membrane</keyword>
<feature type="transmembrane region" description="Helical" evidence="1">
    <location>
        <begin position="225"/>
        <end position="244"/>
    </location>
</feature>
<proteinExistence type="predicted"/>
<dbReference type="OrthoDB" id="63215at2759"/>
<feature type="transmembrane region" description="Helical" evidence="1">
    <location>
        <begin position="77"/>
        <end position="100"/>
    </location>
</feature>
<reference evidence="2 3" key="1">
    <citation type="journal article" date="2014" name="Genome Biol. Evol.">
        <title>The secreted proteins of Achlya hypogyna and Thraustotheca clavata identify the ancestral oomycete secretome and reveal gene acquisitions by horizontal gene transfer.</title>
        <authorList>
            <person name="Misner I."/>
            <person name="Blouin N."/>
            <person name="Leonard G."/>
            <person name="Richards T.A."/>
            <person name="Lane C.E."/>
        </authorList>
    </citation>
    <scope>NUCLEOTIDE SEQUENCE [LARGE SCALE GENOMIC DNA]</scope>
    <source>
        <strain evidence="2 3">ATCC 48635</strain>
    </source>
</reference>
<feature type="transmembrane region" description="Helical" evidence="1">
    <location>
        <begin position="195"/>
        <end position="213"/>
    </location>
</feature>
<protein>
    <submittedName>
        <fullName evidence="2">Uncharacterized protein</fullName>
    </submittedName>
</protein>
<feature type="transmembrane region" description="Helical" evidence="1">
    <location>
        <begin position="165"/>
        <end position="183"/>
    </location>
</feature>
<comment type="caution">
    <text evidence="2">The sequence shown here is derived from an EMBL/GenBank/DDBJ whole genome shotgun (WGS) entry which is preliminary data.</text>
</comment>
<keyword evidence="1" id="KW-1133">Transmembrane helix</keyword>
<sequence>MTPKWTDPFVVANVAVALAVLSASVVSPWKYTRVTGRCSSNWIDIRFPDNKPICCDETNHAPCYAGMGLVHDLTSGYGAWFLPIVAVVVNLALTTFLPTVSDRHATTASKRFCLYVSLMAYRTVVLYGGLNLIEKWLFPPEATCWYARLRRNKRCIDPFDHADHIVLFITHFVAIAAFEWKILQRDPSVSSLKRTCLQAWLGGLFALSLYAIFHTAYSFHSLWENVVALAIGQSCVMFPLFLVSEDQLPLSWLRLDQFLAKRRVK</sequence>
<evidence type="ECO:0000256" key="1">
    <source>
        <dbReference type="SAM" id="Phobius"/>
    </source>
</evidence>
<dbReference type="EMBL" id="JNBR01001431">
    <property type="protein sequence ID" value="OQR87577.1"/>
    <property type="molecule type" value="Genomic_DNA"/>
</dbReference>
<feature type="transmembrane region" description="Helical" evidence="1">
    <location>
        <begin position="112"/>
        <end position="130"/>
    </location>
</feature>
<dbReference type="Proteomes" id="UP000243579">
    <property type="component" value="Unassembled WGS sequence"/>
</dbReference>
<keyword evidence="1" id="KW-0812">Transmembrane</keyword>
<name>A0A1V9YPL2_ACHHY</name>
<dbReference type="AlphaFoldDB" id="A0A1V9YPL2"/>
<keyword evidence="3" id="KW-1185">Reference proteome</keyword>